<evidence type="ECO:0000256" key="7">
    <source>
        <dbReference type="ARBA" id="ARBA00023034"/>
    </source>
</evidence>
<keyword evidence="6" id="KW-0963">Cytoplasm</keyword>
<comment type="subcellular location">
    <subcellularLocation>
        <location evidence="3">Cytoplasm</location>
        <location evidence="3">Cytosol</location>
    </subcellularLocation>
    <subcellularLocation>
        <location evidence="2">Golgi apparatus membrane</location>
        <topology evidence="2">Peripheral membrane protein</topology>
        <orientation evidence="2">Cytoplasmic side</orientation>
    </subcellularLocation>
    <subcellularLocation>
        <location evidence="4">Golgi apparatus</location>
        <location evidence="4">trans-Golgi network</location>
    </subcellularLocation>
</comment>
<comment type="similarity">
    <text evidence="5">Belongs to the SCOC family.</text>
</comment>
<keyword evidence="8" id="KW-0175">Coiled coil</keyword>
<feature type="region of interest" description="Disordered" evidence="10">
    <location>
        <begin position="284"/>
        <end position="304"/>
    </location>
</feature>
<reference evidence="11" key="1">
    <citation type="submission" date="2018-12" db="EMBL/GenBank/DDBJ databases">
        <authorList>
            <person name="Syme R.A."/>
            <person name="Farfan-Caceres L."/>
            <person name="Lichtenzveig J."/>
        </authorList>
    </citation>
    <scope>NUCLEOTIDE SEQUENCE</scope>
    <source>
        <strain evidence="11">Al4</strain>
    </source>
</reference>
<protein>
    <recommendedName>
        <fullName evidence="13">BZIP transcription factor</fullName>
    </recommendedName>
</protein>
<dbReference type="InterPro" id="IPR019357">
    <property type="entry name" value="SCOC"/>
</dbReference>
<dbReference type="EMBL" id="RZGK01000019">
    <property type="protein sequence ID" value="KAF9691834.1"/>
    <property type="molecule type" value="Genomic_DNA"/>
</dbReference>
<dbReference type="AlphaFoldDB" id="A0A8H7ITN6"/>
<proteinExistence type="inferred from homology"/>
<feature type="region of interest" description="Disordered" evidence="10">
    <location>
        <begin position="319"/>
        <end position="369"/>
    </location>
</feature>
<dbReference type="Pfam" id="PF10224">
    <property type="entry name" value="DUF2205"/>
    <property type="match status" value="1"/>
</dbReference>
<accession>A0A8H7ITN6</accession>
<dbReference type="PANTHER" id="PTHR21614:SF0">
    <property type="entry name" value="GEO08385P1"/>
    <property type="match status" value="1"/>
</dbReference>
<sequence length="474" mass="50404">MYSNGNDTQAGATDEDEVAALLWGEGSGRIMDGRVAGWQGGSTGVWQGGSTGVWQGGSTGVWQGGSTGVAVESGRVAALAGSRVGRVRPILHCLRLAKPSLDVISAQPLTPAVAVSHAPVTARLSASGISRNSPRTGERGRFAVMVVHGRSLVAMAYVLSILQTLPLPAALGSAHEHSARRARQHSVIAFQQPAASYSSTVLYPSTTHLSTFHPAPEAPTARTQGCTDFLPAPLQHRTLAIASGIALAAGLPILASPHPLDIAHFPRLAPVHLIQRRRSCRILHASSTSTTEPHRTTAPDMSDAFSSVPYPTVAVFDVDRRSSYPDDMSTTSSTGSVSDQDTPKPTDPTLRPRLGSRKSSGTIIIPRDSPHVELKEEEYDDGDARTMSPRRSSEEIEKMGQDARQALIEQAKQLQASLMEIVDRVEVVKSEHEKLEGGNKFLQSYIGELMQTSKLTSSGAGKATKAKGKARVVK</sequence>
<comment type="caution">
    <text evidence="11">The sequence shown here is derived from an EMBL/GenBank/DDBJ whole genome shotgun (WGS) entry which is preliminary data.</text>
</comment>
<evidence type="ECO:0000256" key="5">
    <source>
        <dbReference type="ARBA" id="ARBA00010880"/>
    </source>
</evidence>
<dbReference type="OrthoDB" id="2163284at2759"/>
<reference evidence="11" key="2">
    <citation type="submission" date="2020-09" db="EMBL/GenBank/DDBJ databases">
        <title>Reference genome assembly for Australian Ascochyta lentis isolate Al4.</title>
        <authorList>
            <person name="Lee R.C."/>
            <person name="Farfan-Caceres L.M."/>
            <person name="Debler J.W."/>
            <person name="Williams A.H."/>
            <person name="Henares B.M."/>
        </authorList>
    </citation>
    <scope>NUCLEOTIDE SEQUENCE</scope>
    <source>
        <strain evidence="11">Al4</strain>
    </source>
</reference>
<evidence type="ECO:0000313" key="11">
    <source>
        <dbReference type="EMBL" id="KAF9691834.1"/>
    </source>
</evidence>
<dbReference type="Proteomes" id="UP000651452">
    <property type="component" value="Unassembled WGS sequence"/>
</dbReference>
<dbReference type="PANTHER" id="PTHR21614">
    <property type="entry name" value="SHORT COILED COIL PROTEIN"/>
    <property type="match status" value="1"/>
</dbReference>
<evidence type="ECO:0008006" key="13">
    <source>
        <dbReference type="Google" id="ProtNLM"/>
    </source>
</evidence>
<dbReference type="Gene3D" id="1.20.5.170">
    <property type="match status" value="1"/>
</dbReference>
<evidence type="ECO:0000313" key="12">
    <source>
        <dbReference type="Proteomes" id="UP000651452"/>
    </source>
</evidence>
<evidence type="ECO:0000256" key="10">
    <source>
        <dbReference type="SAM" id="MobiDB-lite"/>
    </source>
</evidence>
<feature type="compositionally biased region" description="Polar residues" evidence="10">
    <location>
        <begin position="328"/>
        <end position="340"/>
    </location>
</feature>
<dbReference type="GO" id="GO:0005802">
    <property type="term" value="C:trans-Golgi network"/>
    <property type="evidence" value="ECO:0007669"/>
    <property type="project" value="TreeGrafter"/>
</dbReference>
<dbReference type="GO" id="GO:0000139">
    <property type="term" value="C:Golgi membrane"/>
    <property type="evidence" value="ECO:0007669"/>
    <property type="project" value="UniProtKB-SubCell"/>
</dbReference>
<evidence type="ECO:0000256" key="9">
    <source>
        <dbReference type="ARBA" id="ARBA00023136"/>
    </source>
</evidence>
<keyword evidence="12" id="KW-1185">Reference proteome</keyword>
<evidence type="ECO:0000256" key="8">
    <source>
        <dbReference type="ARBA" id="ARBA00023054"/>
    </source>
</evidence>
<evidence type="ECO:0000256" key="4">
    <source>
        <dbReference type="ARBA" id="ARBA00004601"/>
    </source>
</evidence>
<keyword evidence="9" id="KW-0472">Membrane</keyword>
<evidence type="ECO:0000256" key="3">
    <source>
        <dbReference type="ARBA" id="ARBA00004514"/>
    </source>
</evidence>
<name>A0A8H7ITN6_9PLEO</name>
<evidence type="ECO:0000256" key="6">
    <source>
        <dbReference type="ARBA" id="ARBA00022490"/>
    </source>
</evidence>
<dbReference type="GO" id="GO:0005829">
    <property type="term" value="C:cytosol"/>
    <property type="evidence" value="ECO:0007669"/>
    <property type="project" value="UniProtKB-SubCell"/>
</dbReference>
<comment type="function">
    <text evidence="1">Positive regulator of amino acid starvation-induced autophagy.</text>
</comment>
<evidence type="ECO:0000256" key="2">
    <source>
        <dbReference type="ARBA" id="ARBA00004255"/>
    </source>
</evidence>
<evidence type="ECO:0000256" key="1">
    <source>
        <dbReference type="ARBA" id="ARBA00002743"/>
    </source>
</evidence>
<gene>
    <name evidence="11" type="ORF">EKO04_009843</name>
</gene>
<organism evidence="11 12">
    <name type="scientific">Ascochyta lentis</name>
    <dbReference type="NCBI Taxonomy" id="205686"/>
    <lineage>
        <taxon>Eukaryota</taxon>
        <taxon>Fungi</taxon>
        <taxon>Dikarya</taxon>
        <taxon>Ascomycota</taxon>
        <taxon>Pezizomycotina</taxon>
        <taxon>Dothideomycetes</taxon>
        <taxon>Pleosporomycetidae</taxon>
        <taxon>Pleosporales</taxon>
        <taxon>Pleosporineae</taxon>
        <taxon>Didymellaceae</taxon>
        <taxon>Ascochyta</taxon>
    </lineage>
</organism>
<keyword evidence="7" id="KW-0333">Golgi apparatus</keyword>